<dbReference type="PANTHER" id="PTHR30461:SF23">
    <property type="entry name" value="DNA RECOMBINASE-RELATED"/>
    <property type="match status" value="1"/>
</dbReference>
<evidence type="ECO:0000259" key="2">
    <source>
        <dbReference type="PROSITE" id="PS51737"/>
    </source>
</evidence>
<dbReference type="InterPro" id="IPR011109">
    <property type="entry name" value="DNA_bind_recombinase_dom"/>
</dbReference>
<name>A0A844DTR9_9FIRM</name>
<dbReference type="InterPro" id="IPR038109">
    <property type="entry name" value="DNA_bind_recomb_sf"/>
</dbReference>
<dbReference type="Pfam" id="PF07508">
    <property type="entry name" value="Recombinase"/>
    <property type="match status" value="1"/>
</dbReference>
<dbReference type="PROSITE" id="PS51737">
    <property type="entry name" value="RECOMBINASE_DNA_BIND"/>
    <property type="match status" value="1"/>
</dbReference>
<accession>A0A844DTR9</accession>
<dbReference type="Gene3D" id="3.40.50.1390">
    <property type="entry name" value="Resolvase, N-terminal catalytic domain"/>
    <property type="match status" value="1"/>
</dbReference>
<dbReference type="PANTHER" id="PTHR30461">
    <property type="entry name" value="DNA-INVERTASE FROM LAMBDOID PROPHAGE"/>
    <property type="match status" value="1"/>
</dbReference>
<gene>
    <name evidence="3" type="ORF">GKD95_07240</name>
</gene>
<dbReference type="Proteomes" id="UP000461506">
    <property type="component" value="Unassembled WGS sequence"/>
</dbReference>
<dbReference type="GO" id="GO:0000150">
    <property type="term" value="F:DNA strand exchange activity"/>
    <property type="evidence" value="ECO:0007669"/>
    <property type="project" value="InterPro"/>
</dbReference>
<dbReference type="Pfam" id="PF00239">
    <property type="entry name" value="Resolvase"/>
    <property type="match status" value="1"/>
</dbReference>
<organism evidence="3 4">
    <name type="scientific">Faecalibacterium prausnitzii</name>
    <dbReference type="NCBI Taxonomy" id="853"/>
    <lineage>
        <taxon>Bacteria</taxon>
        <taxon>Bacillati</taxon>
        <taxon>Bacillota</taxon>
        <taxon>Clostridia</taxon>
        <taxon>Eubacteriales</taxon>
        <taxon>Oscillospiraceae</taxon>
        <taxon>Faecalibacterium</taxon>
    </lineage>
</organism>
<dbReference type="AlphaFoldDB" id="A0A844DTR9"/>
<protein>
    <submittedName>
        <fullName evidence="3">Recombinase family protein</fullName>
    </submittedName>
</protein>
<evidence type="ECO:0000313" key="3">
    <source>
        <dbReference type="EMBL" id="MSC63131.1"/>
    </source>
</evidence>
<reference evidence="3 4" key="1">
    <citation type="journal article" date="2019" name="Nat. Med.">
        <title>A library of human gut bacterial isolates paired with longitudinal multiomics data enables mechanistic microbiome research.</title>
        <authorList>
            <person name="Poyet M."/>
            <person name="Groussin M."/>
            <person name="Gibbons S.M."/>
            <person name="Avila-Pacheco J."/>
            <person name="Jiang X."/>
            <person name="Kearney S.M."/>
            <person name="Perrotta A.R."/>
            <person name="Berdy B."/>
            <person name="Zhao S."/>
            <person name="Lieberman T.D."/>
            <person name="Swanson P.K."/>
            <person name="Smith M."/>
            <person name="Roesemann S."/>
            <person name="Alexander J.E."/>
            <person name="Rich S.A."/>
            <person name="Livny J."/>
            <person name="Vlamakis H."/>
            <person name="Clish C."/>
            <person name="Bullock K."/>
            <person name="Deik A."/>
            <person name="Scott J."/>
            <person name="Pierce K.A."/>
            <person name="Xavier R.J."/>
            <person name="Alm E.J."/>
        </authorList>
    </citation>
    <scope>NUCLEOTIDE SEQUENCE [LARGE SCALE GENOMIC DNA]</scope>
    <source>
        <strain evidence="3 4">BIOML-A1</strain>
    </source>
</reference>
<evidence type="ECO:0000259" key="1">
    <source>
        <dbReference type="PROSITE" id="PS51736"/>
    </source>
</evidence>
<dbReference type="InterPro" id="IPR050639">
    <property type="entry name" value="SSR_resolvase"/>
</dbReference>
<dbReference type="CDD" id="cd00338">
    <property type="entry name" value="Ser_Recombinase"/>
    <property type="match status" value="1"/>
</dbReference>
<feature type="domain" description="Recombinase" evidence="2">
    <location>
        <begin position="176"/>
        <end position="283"/>
    </location>
</feature>
<dbReference type="SMART" id="SM00857">
    <property type="entry name" value="Resolvase"/>
    <property type="match status" value="1"/>
</dbReference>
<dbReference type="EMBL" id="WKQN01000005">
    <property type="protein sequence ID" value="MSC63131.1"/>
    <property type="molecule type" value="Genomic_DNA"/>
</dbReference>
<dbReference type="InterPro" id="IPR025827">
    <property type="entry name" value="Zn_ribbon_recom_dom"/>
</dbReference>
<dbReference type="Pfam" id="PF13408">
    <property type="entry name" value="Zn_ribbon_recom"/>
    <property type="match status" value="1"/>
</dbReference>
<feature type="domain" description="Resolvase/invertase-type recombinase catalytic" evidence="1">
    <location>
        <begin position="22"/>
        <end position="168"/>
    </location>
</feature>
<proteinExistence type="predicted"/>
<evidence type="ECO:0000313" key="4">
    <source>
        <dbReference type="Proteomes" id="UP000461506"/>
    </source>
</evidence>
<dbReference type="GO" id="GO:0003677">
    <property type="term" value="F:DNA binding"/>
    <property type="evidence" value="ECO:0007669"/>
    <property type="project" value="InterPro"/>
</dbReference>
<dbReference type="SUPFAM" id="SSF53041">
    <property type="entry name" value="Resolvase-like"/>
    <property type="match status" value="1"/>
</dbReference>
<sequence length="526" mass="59308">MILLSAQGAIMARKKKVSPGNRLVAYYRYSGGSQQTEQSIEGQRRDCEAYARQHGLTIVHEYIDRHISGRGVESRLAFQQMIADSSKHLFDLVICWKTDRFARNRYDSAVYKKKLRDNGVRILYAAESSVEGPEGIILEGLMESLAEYYSAELAQKMRRGMRESALKGKAINPNRPLGLTTDEHKRFIIDEKNAPTIRFIFEHYAAGESSASIVDQLNAAGLRTSKGNSFNKCSIPRIIQNEAYHGVYICKAYDVRIDGAIPAIIDDDLWKRAQKMLTLNKQHRAPHSSHADYLLSGKLFCGCCHSLMRGISGHNCRNDVYYYYACGNKADGGTCKKKNIPKDVAENLVVNAICENILRPDTLEDLADAIAAAQQADVNQPDPERAMLEQNLADVHRKINNIIESIENGTASSRLSARLADLEQQESTLNYQLESLKEIHPPVLDRERILFLLEQFLISPNERTEDYNRRIIDTFVNRIEITDTEMLIYFNLSEASASEKQKNSQPNSCSTGNHLVRVARIELTAS</sequence>
<dbReference type="Gene3D" id="3.90.1750.20">
    <property type="entry name" value="Putative Large Serine Recombinase, Chain B, Domain 2"/>
    <property type="match status" value="1"/>
</dbReference>
<dbReference type="InterPro" id="IPR006119">
    <property type="entry name" value="Resolv_N"/>
</dbReference>
<comment type="caution">
    <text evidence="3">The sequence shown here is derived from an EMBL/GenBank/DDBJ whole genome shotgun (WGS) entry which is preliminary data.</text>
</comment>
<dbReference type="PROSITE" id="PS51736">
    <property type="entry name" value="RECOMBINASES_3"/>
    <property type="match status" value="1"/>
</dbReference>
<dbReference type="InterPro" id="IPR036162">
    <property type="entry name" value="Resolvase-like_N_sf"/>
</dbReference>